<comment type="caution">
    <text evidence="1">The sequence shown here is derived from an EMBL/GenBank/DDBJ whole genome shotgun (WGS) entry which is preliminary data.</text>
</comment>
<gene>
    <name evidence="1" type="ORF">JZX89_15995</name>
</gene>
<organism evidence="1 2">
    <name type="scientific">Agrobacterium burrii</name>
    <dbReference type="NCBI Taxonomy" id="2815339"/>
    <lineage>
        <taxon>Bacteria</taxon>
        <taxon>Pseudomonadati</taxon>
        <taxon>Pseudomonadota</taxon>
        <taxon>Alphaproteobacteria</taxon>
        <taxon>Hyphomicrobiales</taxon>
        <taxon>Rhizobiaceae</taxon>
        <taxon>Rhizobium/Agrobacterium group</taxon>
        <taxon>Agrobacterium</taxon>
        <taxon>Agrobacterium tumefaciens complex</taxon>
    </lineage>
</organism>
<dbReference type="Gene3D" id="3.40.50.880">
    <property type="match status" value="1"/>
</dbReference>
<dbReference type="Proteomes" id="UP000664699">
    <property type="component" value="Unassembled WGS sequence"/>
</dbReference>
<keyword evidence="2" id="KW-1185">Reference proteome</keyword>
<protein>
    <submittedName>
        <fullName evidence="1">Uncharacterized protein</fullName>
    </submittedName>
</protein>
<sequence>MTTTSDTKRLFLFYLAPEFTLLAFTSALETLRLANQVIGKEVYEWRIVTSDGKTVRASCGLSITPDLSLAEARKLRTGGVKLDMAIVCGVTCHCEFPPDWIRVRSIKGRTNEEAEIYGRADYCGAEGAGGWREGGRPLPQARNFRSNVL</sequence>
<evidence type="ECO:0000313" key="2">
    <source>
        <dbReference type="Proteomes" id="UP000664699"/>
    </source>
</evidence>
<proteinExistence type="predicted"/>
<name>A0ABS3EJX5_9HYPH</name>
<evidence type="ECO:0000313" key="1">
    <source>
        <dbReference type="EMBL" id="MBO0132236.1"/>
    </source>
</evidence>
<dbReference type="SUPFAM" id="SSF52317">
    <property type="entry name" value="Class I glutamine amidotransferase-like"/>
    <property type="match status" value="1"/>
</dbReference>
<accession>A0ABS3EJX5</accession>
<reference evidence="1 2" key="1">
    <citation type="submission" date="2021-03" db="EMBL/GenBank/DDBJ databases">
        <title>Whole genome sequence of Agrobacterium sp. strain Rnr.</title>
        <authorList>
            <person name="Mafakheri H."/>
            <person name="Taghavi S.M."/>
            <person name="Nemanja K."/>
            <person name="Osdaghi E."/>
        </authorList>
    </citation>
    <scope>NUCLEOTIDE SEQUENCE [LARGE SCALE GENOMIC DNA]</scope>
    <source>
        <strain evidence="1 2">Rnr</strain>
    </source>
</reference>
<dbReference type="InterPro" id="IPR029062">
    <property type="entry name" value="Class_I_gatase-like"/>
</dbReference>
<dbReference type="RefSeq" id="WP_207134677.1">
    <property type="nucleotide sequence ID" value="NZ_JAFLNA010000008.1"/>
</dbReference>
<dbReference type="EMBL" id="JAFLNA010000008">
    <property type="protein sequence ID" value="MBO0132236.1"/>
    <property type="molecule type" value="Genomic_DNA"/>
</dbReference>